<reference evidence="2 3" key="1">
    <citation type="journal article" date="2013" name="Curr. Biol.">
        <title>Shared signatures of parasitism and phylogenomics unite Cryptomycota and microsporidia.</title>
        <authorList>
            <person name="James T.Y."/>
            <person name="Pelin A."/>
            <person name="Bonen L."/>
            <person name="Ahrendt S."/>
            <person name="Sain D."/>
            <person name="Corradi N."/>
            <person name="Stajich J.E."/>
        </authorList>
    </citation>
    <scope>NUCLEOTIDE SEQUENCE [LARGE SCALE GENOMIC DNA]</scope>
    <source>
        <strain evidence="2 3">CSF55</strain>
    </source>
</reference>
<dbReference type="Gene3D" id="3.50.70.10">
    <property type="match status" value="1"/>
</dbReference>
<dbReference type="HOGENOM" id="CLU_1225391_0_0_1"/>
<dbReference type="Proteomes" id="UP000030755">
    <property type="component" value="Unassembled WGS sequence"/>
</dbReference>
<protein>
    <recommendedName>
        <fullName evidence="1">Chalcone isomerase domain-containing protein</fullName>
    </recommendedName>
</protein>
<feature type="domain" description="Chalcone isomerase" evidence="1">
    <location>
        <begin position="79"/>
        <end position="217"/>
    </location>
</feature>
<evidence type="ECO:0000313" key="2">
    <source>
        <dbReference type="EMBL" id="EPZ33170.1"/>
    </source>
</evidence>
<dbReference type="InterPro" id="IPR036298">
    <property type="entry name" value="Chalcone_isomerase_sf"/>
</dbReference>
<name>A0A075ASP3_ROZAC</name>
<evidence type="ECO:0000259" key="1">
    <source>
        <dbReference type="Pfam" id="PF16035"/>
    </source>
</evidence>
<evidence type="ECO:0000313" key="3">
    <source>
        <dbReference type="Proteomes" id="UP000030755"/>
    </source>
</evidence>
<keyword evidence="3" id="KW-1185">Reference proteome</keyword>
<dbReference type="Gene3D" id="1.10.890.20">
    <property type="match status" value="1"/>
</dbReference>
<dbReference type="InterPro" id="IPR016089">
    <property type="entry name" value="Chalcone_isomerase_bundle_sf"/>
</dbReference>
<gene>
    <name evidence="2" type="ORF">O9G_001139</name>
</gene>
<dbReference type="Pfam" id="PF16035">
    <property type="entry name" value="Chalcone_2"/>
    <property type="match status" value="1"/>
</dbReference>
<dbReference type="InterPro" id="IPR016088">
    <property type="entry name" value="Chalcone_isomerase_3-sand"/>
</dbReference>
<proteinExistence type="predicted"/>
<organism evidence="2 3">
    <name type="scientific">Rozella allomycis (strain CSF55)</name>
    <dbReference type="NCBI Taxonomy" id="988480"/>
    <lineage>
        <taxon>Eukaryota</taxon>
        <taxon>Fungi</taxon>
        <taxon>Fungi incertae sedis</taxon>
        <taxon>Cryptomycota</taxon>
        <taxon>Cryptomycota incertae sedis</taxon>
        <taxon>Rozella</taxon>
    </lineage>
</organism>
<sequence length="226" mass="26057">MIRSNIKYQFVGAFTAYYILQSKMMYCDSSTELFTISLDMFNDYGEVTKLGGGQRTMGFAFLKYNVYDFDVTIDSYALKKEIKYNPEDDVYDGEAILQSVIDTPSIPVAITIKAKRDTKYIHLNEGWKTRIYRLVSLTEGKLIEERLNNFLDQIPKSSIIKEGDEIIIERKEKSLNLYLNGELKGSVQSETIGKLFLEIYIGLHEHVVSKDTRNQIVSNLKKIEKE</sequence>
<dbReference type="GO" id="GO:0016872">
    <property type="term" value="F:intramolecular lyase activity"/>
    <property type="evidence" value="ECO:0007669"/>
    <property type="project" value="InterPro"/>
</dbReference>
<dbReference type="InterPro" id="IPR016087">
    <property type="entry name" value="Chalcone_isomerase"/>
</dbReference>
<accession>A0A075ASP3</accession>
<dbReference type="EMBL" id="KE561071">
    <property type="protein sequence ID" value="EPZ33170.1"/>
    <property type="molecule type" value="Genomic_DNA"/>
</dbReference>
<dbReference type="PANTHER" id="PTHR47284:SF3">
    <property type="entry name" value="FATTY-ACID-BINDING PROTEIN 2"/>
    <property type="match status" value="1"/>
</dbReference>
<dbReference type="PANTHER" id="PTHR47284">
    <property type="entry name" value="FATTY-ACID-BINDING PROTEIN 2"/>
    <property type="match status" value="1"/>
</dbReference>
<dbReference type="SUPFAM" id="SSF54626">
    <property type="entry name" value="Chalcone isomerase"/>
    <property type="match status" value="1"/>
</dbReference>
<dbReference type="AlphaFoldDB" id="A0A075ASP3"/>